<sequence>MEYRSYLKEKIENYILHKNKYDNLLKEIELMRKQKNELEKEIYNILNKLNLENKIFVVNNTKIKHRILSTPKVLSIKFLKSTLDEYIMQNKMNLNTEEIINFIQNNRIKNDKNELIIYQ</sequence>
<protein>
    <submittedName>
        <fullName evidence="2">Uncharacterized protein</fullName>
    </submittedName>
</protein>
<organism evidence="2">
    <name type="scientific">Florenciella sp. virus SA2</name>
    <dbReference type="NCBI Taxonomy" id="3240092"/>
    <lineage>
        <taxon>Viruses</taxon>
    </lineage>
</organism>
<proteinExistence type="predicted"/>
<gene>
    <name evidence="2" type="ORF">FloV-SA2_00343</name>
</gene>
<feature type="coiled-coil region" evidence="1">
    <location>
        <begin position="21"/>
        <end position="48"/>
    </location>
</feature>
<accession>A0AB39JEQ6</accession>
<name>A0AB39JEQ6_9VIRU</name>
<keyword evidence="1" id="KW-0175">Coiled coil</keyword>
<reference evidence="2" key="1">
    <citation type="submission" date="2024-03" db="EMBL/GenBank/DDBJ databases">
        <title>Eukaryotic viruses encode the ribosomal protein eL40.</title>
        <authorList>
            <person name="Thomy J."/>
            <person name="Schvarcz C.R."/>
            <person name="McBeain K.A."/>
            <person name="Edwards K.F."/>
            <person name="Steward G.F."/>
        </authorList>
    </citation>
    <scope>NUCLEOTIDE SEQUENCE</scope>
    <source>
        <strain evidence="2">FloV-SA2</strain>
    </source>
</reference>
<evidence type="ECO:0000313" key="2">
    <source>
        <dbReference type="EMBL" id="XDO02161.1"/>
    </source>
</evidence>
<dbReference type="EMBL" id="PP542043">
    <property type="protein sequence ID" value="XDO02161.1"/>
    <property type="molecule type" value="Genomic_DNA"/>
</dbReference>
<evidence type="ECO:0000256" key="1">
    <source>
        <dbReference type="SAM" id="Coils"/>
    </source>
</evidence>